<dbReference type="Gene3D" id="3.40.50.10860">
    <property type="entry name" value="Leucine Dehydrogenase, chain A, domain 1"/>
    <property type="match status" value="1"/>
</dbReference>
<dbReference type="CDD" id="cd01080">
    <property type="entry name" value="NAD_bind_m-THF_DH_Cyclohyd"/>
    <property type="match status" value="1"/>
</dbReference>
<evidence type="ECO:0000313" key="14">
    <source>
        <dbReference type="EMBL" id="EFQ04331.1"/>
    </source>
</evidence>
<evidence type="ECO:0000256" key="3">
    <source>
        <dbReference type="ARBA" id="ARBA00022605"/>
    </source>
</evidence>
<dbReference type="InterPro" id="IPR000672">
    <property type="entry name" value="THF_DH/CycHdrlase"/>
</dbReference>
<organism evidence="14 15">
    <name type="scientific">Megasphaera micronuciformis F0359</name>
    <dbReference type="NCBI Taxonomy" id="706434"/>
    <lineage>
        <taxon>Bacteria</taxon>
        <taxon>Bacillati</taxon>
        <taxon>Bacillota</taxon>
        <taxon>Negativicutes</taxon>
        <taxon>Veillonellales</taxon>
        <taxon>Veillonellaceae</taxon>
        <taxon>Megasphaera</taxon>
    </lineage>
</organism>
<proteinExistence type="inferred from homology"/>
<dbReference type="STRING" id="706434.HMPREF9429_00935"/>
<reference evidence="14 15" key="1">
    <citation type="submission" date="2010-08" db="EMBL/GenBank/DDBJ databases">
        <authorList>
            <person name="Weinstock G."/>
            <person name="Sodergren E."/>
            <person name="Clifton S."/>
            <person name="Fulton L."/>
            <person name="Fulton B."/>
            <person name="Courtney L."/>
            <person name="Fronick C."/>
            <person name="Harrison M."/>
            <person name="Strong C."/>
            <person name="Farmer C."/>
            <person name="Delahaunty K."/>
            <person name="Markovic C."/>
            <person name="Hall O."/>
            <person name="Minx P."/>
            <person name="Tomlinson C."/>
            <person name="Mitreva M."/>
            <person name="Hou S."/>
            <person name="Chen J."/>
            <person name="Wollam A."/>
            <person name="Pepin K.H."/>
            <person name="Johnson M."/>
            <person name="Bhonagiri V."/>
            <person name="Zhang X."/>
            <person name="Suruliraj S."/>
            <person name="Warren W."/>
            <person name="Chinwalla A."/>
            <person name="Mardis E.R."/>
            <person name="Wilson R.K."/>
        </authorList>
    </citation>
    <scope>NUCLEOTIDE SEQUENCE [LARGE SCALE GENOMIC DNA]</scope>
    <source>
        <strain evidence="14 15">F0359</strain>
    </source>
</reference>
<keyword evidence="10 11" id="KW-0511">Multifunctional enzyme</keyword>
<feature type="domain" description="Tetrahydrofolate dehydrogenase/cyclohydrolase NAD(P)-binding" evidence="13">
    <location>
        <begin position="138"/>
        <end position="273"/>
    </location>
</feature>
<dbReference type="InterPro" id="IPR036291">
    <property type="entry name" value="NAD(P)-bd_dom_sf"/>
</dbReference>
<keyword evidence="7 11" id="KW-0560">Oxidoreductase</keyword>
<dbReference type="SUPFAM" id="SSF53223">
    <property type="entry name" value="Aminoacid dehydrogenase-like, N-terminal domain"/>
    <property type="match status" value="1"/>
</dbReference>
<dbReference type="EC" id="3.5.4.9" evidence="11"/>
<dbReference type="InterPro" id="IPR020630">
    <property type="entry name" value="THF_DH/CycHdrlase_cat_dom"/>
</dbReference>
<keyword evidence="5 11" id="KW-0378">Hydrolase</keyword>
<dbReference type="Proteomes" id="UP000003195">
    <property type="component" value="Unassembled WGS sequence"/>
</dbReference>
<comment type="subunit">
    <text evidence="11">Homodimer.</text>
</comment>
<dbReference type="GO" id="GO:0004488">
    <property type="term" value="F:methylenetetrahydrofolate dehydrogenase (NADP+) activity"/>
    <property type="evidence" value="ECO:0007669"/>
    <property type="project" value="UniProtKB-UniRule"/>
</dbReference>
<evidence type="ECO:0000256" key="11">
    <source>
        <dbReference type="HAMAP-Rule" id="MF_01576"/>
    </source>
</evidence>
<keyword evidence="2 11" id="KW-0554">One-carbon metabolism</keyword>
<keyword evidence="3 11" id="KW-0028">Amino-acid biosynthesis</keyword>
<dbReference type="GO" id="GO:0000105">
    <property type="term" value="P:L-histidine biosynthetic process"/>
    <property type="evidence" value="ECO:0007669"/>
    <property type="project" value="UniProtKB-KW"/>
</dbReference>
<evidence type="ECO:0000256" key="5">
    <source>
        <dbReference type="ARBA" id="ARBA00022801"/>
    </source>
</evidence>
<keyword evidence="15" id="KW-1185">Reference proteome</keyword>
<dbReference type="Pfam" id="PF00763">
    <property type="entry name" value="THF_DHG_CYH"/>
    <property type="match status" value="1"/>
</dbReference>
<dbReference type="FunFam" id="3.40.50.720:FF:000094">
    <property type="entry name" value="Bifunctional protein FolD"/>
    <property type="match status" value="1"/>
</dbReference>
<sequence>MNMILDGKQMATLRKARLTAYIQSEKEAGREKKLAILLVGDSAPSELYAQSVQRVAASIGMEALLCRFADGTPQAEIVAAVGDLNRRVDITGILPLLPLPEAYNTAEIINALSPCKDVDGQTTVSKGRLFAGEPSFAPCTAQAVVTMLVDYDIPVQGKHVVIVGRSDVVGKPLIHLFLQKNATVTVCHSKTTDLSGITRQADILVAAVGKAGFVSADMVKDGAVLIDVGINRVDGKTVGDICTEATTKAAAYTPVPGGIGALVSTMILENTAYGIRE</sequence>
<dbReference type="GO" id="GO:0004477">
    <property type="term" value="F:methenyltetrahydrofolate cyclohydrolase activity"/>
    <property type="evidence" value="ECO:0007669"/>
    <property type="project" value="UniProtKB-UniRule"/>
</dbReference>
<evidence type="ECO:0000256" key="4">
    <source>
        <dbReference type="ARBA" id="ARBA00022755"/>
    </source>
</evidence>
<dbReference type="HAMAP" id="MF_01576">
    <property type="entry name" value="THF_DHG_CYH"/>
    <property type="match status" value="1"/>
</dbReference>
<evidence type="ECO:0000256" key="1">
    <source>
        <dbReference type="ARBA" id="ARBA00004777"/>
    </source>
</evidence>
<feature type="binding site" evidence="11">
    <location>
        <begin position="164"/>
        <end position="166"/>
    </location>
    <ligand>
        <name>NADP(+)</name>
        <dbReference type="ChEBI" id="CHEBI:58349"/>
    </ligand>
</feature>
<keyword evidence="9 11" id="KW-0486">Methionine biosynthesis</keyword>
<dbReference type="AlphaFoldDB" id="E2ZBV3"/>
<dbReference type="Pfam" id="PF02882">
    <property type="entry name" value="THF_DHG_CYH_C"/>
    <property type="match status" value="1"/>
</dbReference>
<dbReference type="RefSeq" id="WP_006941968.1">
    <property type="nucleotide sequence ID" value="NZ_GL538208.1"/>
</dbReference>
<feature type="domain" description="Tetrahydrofolate dehydrogenase/cyclohydrolase catalytic" evidence="12">
    <location>
        <begin position="5"/>
        <end position="119"/>
    </location>
</feature>
<dbReference type="SUPFAM" id="SSF51735">
    <property type="entry name" value="NAD(P)-binding Rossmann-fold domains"/>
    <property type="match status" value="1"/>
</dbReference>
<dbReference type="InterPro" id="IPR046346">
    <property type="entry name" value="Aminoacid_DH-like_N_sf"/>
</dbReference>
<evidence type="ECO:0000256" key="9">
    <source>
        <dbReference type="ARBA" id="ARBA00023167"/>
    </source>
</evidence>
<accession>E2ZBV3</accession>
<evidence type="ECO:0000256" key="8">
    <source>
        <dbReference type="ARBA" id="ARBA00023102"/>
    </source>
</evidence>
<comment type="similarity">
    <text evidence="11">Belongs to the tetrahydrofolate dehydrogenase/cyclohydrolase family.</text>
</comment>
<protein>
    <recommendedName>
        <fullName evidence="11">Bifunctional protein FolD</fullName>
    </recommendedName>
    <domain>
        <recommendedName>
            <fullName evidence="11">Methylenetetrahydrofolate dehydrogenase</fullName>
            <ecNumber evidence="11">1.5.1.5</ecNumber>
        </recommendedName>
    </domain>
    <domain>
        <recommendedName>
            <fullName evidence="11">Methenyltetrahydrofolate cyclohydrolase</fullName>
            <ecNumber evidence="11">3.5.4.9</ecNumber>
        </recommendedName>
    </domain>
</protein>
<feature type="binding site" evidence="11">
    <location>
        <position position="230"/>
    </location>
    <ligand>
        <name>NADP(+)</name>
        <dbReference type="ChEBI" id="CHEBI:58349"/>
    </ligand>
</feature>
<keyword evidence="8 11" id="KW-0368">Histidine biosynthesis</keyword>
<dbReference type="EC" id="1.5.1.5" evidence="11"/>
<dbReference type="Gene3D" id="3.40.50.720">
    <property type="entry name" value="NAD(P)-binding Rossmann-like Domain"/>
    <property type="match status" value="1"/>
</dbReference>
<dbReference type="InterPro" id="IPR020631">
    <property type="entry name" value="THF_DH/CycHdrlase_NAD-bd_dom"/>
</dbReference>
<name>E2ZBV3_9FIRM</name>
<evidence type="ECO:0000256" key="7">
    <source>
        <dbReference type="ARBA" id="ARBA00023002"/>
    </source>
</evidence>
<evidence type="ECO:0000259" key="12">
    <source>
        <dbReference type="Pfam" id="PF00763"/>
    </source>
</evidence>
<comment type="catalytic activity">
    <reaction evidence="11">
        <text>(6R)-5,10-methenyltetrahydrofolate + H2O = (6R)-10-formyltetrahydrofolate + H(+)</text>
        <dbReference type="Rhea" id="RHEA:23700"/>
        <dbReference type="ChEBI" id="CHEBI:15377"/>
        <dbReference type="ChEBI" id="CHEBI:15378"/>
        <dbReference type="ChEBI" id="CHEBI:57455"/>
        <dbReference type="ChEBI" id="CHEBI:195366"/>
        <dbReference type="EC" id="3.5.4.9"/>
    </reaction>
</comment>
<dbReference type="PANTHER" id="PTHR48099:SF5">
    <property type="entry name" value="C-1-TETRAHYDROFOLATE SYNTHASE, CYTOPLASMIC"/>
    <property type="match status" value="1"/>
</dbReference>
<evidence type="ECO:0000313" key="15">
    <source>
        <dbReference type="Proteomes" id="UP000003195"/>
    </source>
</evidence>
<evidence type="ECO:0000256" key="2">
    <source>
        <dbReference type="ARBA" id="ARBA00022563"/>
    </source>
</evidence>
<comment type="pathway">
    <text evidence="1 11">One-carbon metabolism; tetrahydrofolate interconversion.</text>
</comment>
<keyword evidence="4 11" id="KW-0658">Purine biosynthesis</keyword>
<dbReference type="GO" id="GO:0005829">
    <property type="term" value="C:cytosol"/>
    <property type="evidence" value="ECO:0007669"/>
    <property type="project" value="TreeGrafter"/>
</dbReference>
<evidence type="ECO:0000256" key="10">
    <source>
        <dbReference type="ARBA" id="ARBA00023268"/>
    </source>
</evidence>
<dbReference type="GO" id="GO:0006164">
    <property type="term" value="P:purine nucleotide biosynthetic process"/>
    <property type="evidence" value="ECO:0007669"/>
    <property type="project" value="UniProtKB-KW"/>
</dbReference>
<dbReference type="PANTHER" id="PTHR48099">
    <property type="entry name" value="C-1-TETRAHYDROFOLATE SYNTHASE, CYTOPLASMIC-RELATED"/>
    <property type="match status" value="1"/>
</dbReference>
<dbReference type="UniPathway" id="UPA00193"/>
<keyword evidence="6 11" id="KW-0521">NADP</keyword>
<dbReference type="eggNOG" id="COG0190">
    <property type="taxonomic scope" value="Bacteria"/>
</dbReference>
<dbReference type="GO" id="GO:0035999">
    <property type="term" value="P:tetrahydrofolate interconversion"/>
    <property type="evidence" value="ECO:0007669"/>
    <property type="project" value="UniProtKB-UniRule"/>
</dbReference>
<comment type="caution">
    <text evidence="11">Lacks conserved residue(s) required for the propagation of feature annotation.</text>
</comment>
<comment type="catalytic activity">
    <reaction evidence="11">
        <text>(6R)-5,10-methylene-5,6,7,8-tetrahydrofolate + NADP(+) = (6R)-5,10-methenyltetrahydrofolate + NADPH</text>
        <dbReference type="Rhea" id="RHEA:22812"/>
        <dbReference type="ChEBI" id="CHEBI:15636"/>
        <dbReference type="ChEBI" id="CHEBI:57455"/>
        <dbReference type="ChEBI" id="CHEBI:57783"/>
        <dbReference type="ChEBI" id="CHEBI:58349"/>
        <dbReference type="EC" id="1.5.1.5"/>
    </reaction>
</comment>
<dbReference type="GO" id="GO:0009086">
    <property type="term" value="P:methionine biosynthetic process"/>
    <property type="evidence" value="ECO:0007669"/>
    <property type="project" value="UniProtKB-KW"/>
</dbReference>
<evidence type="ECO:0000256" key="6">
    <source>
        <dbReference type="ARBA" id="ARBA00022857"/>
    </source>
</evidence>
<dbReference type="EMBL" id="AECS01000036">
    <property type="protein sequence ID" value="EFQ04331.1"/>
    <property type="molecule type" value="Genomic_DNA"/>
</dbReference>
<gene>
    <name evidence="11 14" type="primary">folD</name>
    <name evidence="14" type="ORF">HMPREF9429_00935</name>
</gene>
<comment type="caution">
    <text evidence="14">The sequence shown here is derived from an EMBL/GenBank/DDBJ whole genome shotgun (WGS) entry which is preliminary data.</text>
</comment>
<dbReference type="PRINTS" id="PR00085">
    <property type="entry name" value="THFDHDRGNASE"/>
</dbReference>
<dbReference type="HOGENOM" id="CLU_034045_2_1_9"/>
<comment type="function">
    <text evidence="11">Catalyzes the oxidation of 5,10-methylenetetrahydrofolate to 5,10-methenyltetrahydrofolate and then the hydrolysis of 5,10-methenyltetrahydrofolate to 10-formyltetrahydrofolate.</text>
</comment>
<evidence type="ECO:0000259" key="13">
    <source>
        <dbReference type="Pfam" id="PF02882"/>
    </source>
</evidence>